<sequence length="487" mass="51573">MHQFERVTVSLASREVYLDGKPYSLSARAFDILALLIEADGRIVSKDAILDAVWPSTIVVDNNIQVHISALRKLLGGKHGWIRTVAGRGYRLAAPEERVPAKAAAPAPVLAAVPAPRDALWPSAVPRMPLIGRDDQLAGLLALLDTEPMLTLAGAGGVGKSALACELAYARSAGTGAGIRYIDFCAEIAHCAAQAVPPLPNFDQAAAARHTIFVVDGCECAIDEAAAFCHALSAAYPHARVVATSREPLRIAGERVYRVAPLALPPLEASEARLRASPAVQLFLRHVCAGETGNPMATPPLGMVASLCRLLDGLPLALELAARRAALIGVGPLLGQLDTQLLAMPNGLRGVPARQRTLGATLEWSHARLDAIEQTVLRRIALFEGAFDLDAATQLAACDRFDADLVIEGLSGLVSKSLLLAEPHEATAAMRYCLPRVTRAFALDKLAQADDARWLERANAAATRESAAFFAPLSSLPEKNTLLAIAA</sequence>
<dbReference type="InterPro" id="IPR027417">
    <property type="entry name" value="P-loop_NTPase"/>
</dbReference>
<dbReference type="PANTHER" id="PTHR47691">
    <property type="entry name" value="REGULATOR-RELATED"/>
    <property type="match status" value="1"/>
</dbReference>
<gene>
    <name evidence="4" type="ORF">F4827_005019</name>
</gene>
<comment type="caution">
    <text evidence="4">The sequence shown here is derived from an EMBL/GenBank/DDBJ whole genome shotgun (WGS) entry which is preliminary data.</text>
</comment>
<evidence type="ECO:0000256" key="2">
    <source>
        <dbReference type="PROSITE-ProRule" id="PRU01091"/>
    </source>
</evidence>
<dbReference type="GO" id="GO:0006355">
    <property type="term" value="P:regulation of DNA-templated transcription"/>
    <property type="evidence" value="ECO:0007669"/>
    <property type="project" value="InterPro"/>
</dbReference>
<dbReference type="InterPro" id="IPR036388">
    <property type="entry name" value="WH-like_DNA-bd_sf"/>
</dbReference>
<dbReference type="SUPFAM" id="SSF46894">
    <property type="entry name" value="C-terminal effector domain of the bipartite response regulators"/>
    <property type="match status" value="1"/>
</dbReference>
<proteinExistence type="predicted"/>
<protein>
    <submittedName>
        <fullName evidence="4">Putative ATPase/DNA-binding winged helix-turn-helix (WHTH) protein</fullName>
    </submittedName>
</protein>
<dbReference type="InterPro" id="IPR058852">
    <property type="entry name" value="HTH_77"/>
</dbReference>
<dbReference type="PANTHER" id="PTHR47691:SF3">
    <property type="entry name" value="HTH-TYPE TRANSCRIPTIONAL REGULATOR RV0890C-RELATED"/>
    <property type="match status" value="1"/>
</dbReference>
<dbReference type="AlphaFoldDB" id="A0A7W9U183"/>
<dbReference type="SMART" id="SM00862">
    <property type="entry name" value="Trans_reg_C"/>
    <property type="match status" value="1"/>
</dbReference>
<accession>A0A7W9U183</accession>
<dbReference type="RefSeq" id="WP_183727685.1">
    <property type="nucleotide sequence ID" value="NZ_JACHBW010000016.1"/>
</dbReference>
<dbReference type="EMBL" id="JACHBW010000016">
    <property type="protein sequence ID" value="MBB6105153.1"/>
    <property type="molecule type" value="Genomic_DNA"/>
</dbReference>
<reference evidence="4 5" key="1">
    <citation type="submission" date="2020-08" db="EMBL/GenBank/DDBJ databases">
        <title>Above-ground endophytic microbial communities from plants in different locations in the United States.</title>
        <authorList>
            <person name="Frank C."/>
        </authorList>
    </citation>
    <scope>NUCLEOTIDE SEQUENCE [LARGE SCALE GENOMIC DNA]</scope>
    <source>
        <strain evidence="4 5">WP4_2_2</strain>
    </source>
</reference>
<evidence type="ECO:0000313" key="5">
    <source>
        <dbReference type="Proteomes" id="UP000571554"/>
    </source>
</evidence>
<dbReference type="SUPFAM" id="SSF52540">
    <property type="entry name" value="P-loop containing nucleoside triphosphate hydrolases"/>
    <property type="match status" value="1"/>
</dbReference>
<dbReference type="Proteomes" id="UP000571554">
    <property type="component" value="Unassembled WGS sequence"/>
</dbReference>
<evidence type="ECO:0000256" key="1">
    <source>
        <dbReference type="ARBA" id="ARBA00023125"/>
    </source>
</evidence>
<dbReference type="InterPro" id="IPR001867">
    <property type="entry name" value="OmpR/PhoB-type_DNA-bd"/>
</dbReference>
<dbReference type="InterPro" id="IPR016032">
    <property type="entry name" value="Sig_transdc_resp-reg_C-effctor"/>
</dbReference>
<feature type="domain" description="OmpR/PhoB-type" evidence="3">
    <location>
        <begin position="1"/>
        <end position="94"/>
    </location>
</feature>
<dbReference type="Pfam" id="PF00486">
    <property type="entry name" value="Trans_reg_C"/>
    <property type="match status" value="1"/>
</dbReference>
<evidence type="ECO:0000313" key="4">
    <source>
        <dbReference type="EMBL" id="MBB6105153.1"/>
    </source>
</evidence>
<name>A0A7W9U183_9BURK</name>
<evidence type="ECO:0000259" key="3">
    <source>
        <dbReference type="PROSITE" id="PS51755"/>
    </source>
</evidence>
<keyword evidence="5" id="KW-1185">Reference proteome</keyword>
<feature type="DNA-binding region" description="OmpR/PhoB-type" evidence="2">
    <location>
        <begin position="1"/>
        <end position="94"/>
    </location>
</feature>
<organism evidence="4 5">
    <name type="scientific">Paraburkholderia bannensis</name>
    <dbReference type="NCBI Taxonomy" id="765414"/>
    <lineage>
        <taxon>Bacteria</taxon>
        <taxon>Pseudomonadati</taxon>
        <taxon>Pseudomonadota</taxon>
        <taxon>Betaproteobacteria</taxon>
        <taxon>Burkholderiales</taxon>
        <taxon>Burkholderiaceae</taxon>
        <taxon>Paraburkholderia</taxon>
    </lineage>
</organism>
<dbReference type="PROSITE" id="PS51755">
    <property type="entry name" value="OMPR_PHOB"/>
    <property type="match status" value="1"/>
</dbReference>
<dbReference type="Pfam" id="PF25872">
    <property type="entry name" value="HTH_77"/>
    <property type="match status" value="1"/>
</dbReference>
<dbReference type="GO" id="GO:0000160">
    <property type="term" value="P:phosphorelay signal transduction system"/>
    <property type="evidence" value="ECO:0007669"/>
    <property type="project" value="InterPro"/>
</dbReference>
<dbReference type="Gene3D" id="1.10.10.10">
    <property type="entry name" value="Winged helix-like DNA-binding domain superfamily/Winged helix DNA-binding domain"/>
    <property type="match status" value="1"/>
</dbReference>
<dbReference type="CDD" id="cd00383">
    <property type="entry name" value="trans_reg_C"/>
    <property type="match status" value="1"/>
</dbReference>
<keyword evidence="1 2" id="KW-0238">DNA-binding</keyword>
<dbReference type="GO" id="GO:0003677">
    <property type="term" value="F:DNA binding"/>
    <property type="evidence" value="ECO:0007669"/>
    <property type="project" value="UniProtKB-UniRule"/>
</dbReference>